<proteinExistence type="predicted"/>
<dbReference type="Pfam" id="PF08210">
    <property type="entry name" value="APOBEC_N"/>
    <property type="match status" value="1"/>
</dbReference>
<dbReference type="EMBL" id="LNYL01000048">
    <property type="protein sequence ID" value="KTD24914.1"/>
    <property type="molecule type" value="Genomic_DNA"/>
</dbReference>
<sequence>MKLYHSLSEAIAAFQRKSREVLAIISFNGQAYFVFRSNPNAQISTIMQAHAKMAIGNELRHCDTKKVDVVRKQKLYNFMMNSGVSQQFPQNAQHAEENLIRNFPNILKKFKAEFPNQKINTIEIFLTHSPCSSKGKKKYSAQCHINNFFLPPGCDKKLAAFFKKENYKSIDKQLFDKKVKLRIHYNHQFDPSIEYNNHFIREADPILKTVLCDGLDSRVKH</sequence>
<evidence type="ECO:0000313" key="3">
    <source>
        <dbReference type="Proteomes" id="UP000054908"/>
    </source>
</evidence>
<dbReference type="RefSeq" id="WP_058453152.1">
    <property type="nucleotide sequence ID" value="NZ_CAAAIB010000014.1"/>
</dbReference>
<reference evidence="2 3" key="1">
    <citation type="submission" date="2015-11" db="EMBL/GenBank/DDBJ databases">
        <title>Genomic analysis of 38 Legionella species identifies large and diverse effector repertoires.</title>
        <authorList>
            <person name="Burstein D."/>
            <person name="Amaro F."/>
            <person name="Zusman T."/>
            <person name="Lifshitz Z."/>
            <person name="Cohen O."/>
            <person name="Gilbert J.A."/>
            <person name="Pupko T."/>
            <person name="Shuman H.A."/>
            <person name="Segal G."/>
        </authorList>
    </citation>
    <scope>NUCLEOTIDE SEQUENCE [LARGE SCALE GENOMIC DNA]</scope>
    <source>
        <strain evidence="2 3">PX-1-G2-E2</strain>
    </source>
</reference>
<dbReference type="Proteomes" id="UP000054908">
    <property type="component" value="Unassembled WGS sequence"/>
</dbReference>
<dbReference type="InterPro" id="IPR013158">
    <property type="entry name" value="AID"/>
</dbReference>
<dbReference type="GO" id="GO:0008270">
    <property type="term" value="F:zinc ion binding"/>
    <property type="evidence" value="ECO:0007669"/>
    <property type="project" value="InterPro"/>
</dbReference>
<dbReference type="OrthoDB" id="6853586at2"/>
<organism evidence="2 3">
    <name type="scientific">Legionella maceachernii</name>
    <dbReference type="NCBI Taxonomy" id="466"/>
    <lineage>
        <taxon>Bacteria</taxon>
        <taxon>Pseudomonadati</taxon>
        <taxon>Pseudomonadota</taxon>
        <taxon>Gammaproteobacteria</taxon>
        <taxon>Legionellales</taxon>
        <taxon>Legionellaceae</taxon>
        <taxon>Legionella</taxon>
    </lineage>
</organism>
<dbReference type="AlphaFoldDB" id="A0A0W0VY79"/>
<comment type="caution">
    <text evidence="2">The sequence shown here is derived from an EMBL/GenBank/DDBJ whole genome shotgun (WGS) entry which is preliminary data.</text>
</comment>
<feature type="domain" description="Activation-induced cytidine deaminase AID" evidence="1">
    <location>
        <begin position="69"/>
        <end position="200"/>
    </location>
</feature>
<keyword evidence="3" id="KW-1185">Reference proteome</keyword>
<dbReference type="GO" id="GO:0016814">
    <property type="term" value="F:hydrolase activity, acting on carbon-nitrogen (but not peptide) bonds, in cyclic amidines"/>
    <property type="evidence" value="ECO:0007669"/>
    <property type="project" value="InterPro"/>
</dbReference>
<name>A0A0W0VY79_9GAMM</name>
<dbReference type="PATRIC" id="fig|466.6.peg.2609"/>
<evidence type="ECO:0000259" key="1">
    <source>
        <dbReference type="Pfam" id="PF08210"/>
    </source>
</evidence>
<accession>A0A0W0VY79</accession>
<protein>
    <recommendedName>
        <fullName evidence="1">Activation-induced cytidine deaminase AID domain-containing protein</fullName>
    </recommendedName>
</protein>
<evidence type="ECO:0000313" key="2">
    <source>
        <dbReference type="EMBL" id="KTD24914.1"/>
    </source>
</evidence>
<gene>
    <name evidence="2" type="ORF">Lmac_2451</name>
</gene>